<dbReference type="EMBL" id="CP054929">
    <property type="protein sequence ID" value="QKW52871.1"/>
    <property type="molecule type" value="Genomic_DNA"/>
</dbReference>
<accession>A0A7H8NEQ4</accession>
<dbReference type="InterPro" id="IPR026881">
    <property type="entry name" value="WYL_dom"/>
</dbReference>
<sequence length="382" mass="40228">MVETTAARLLLLLSLFQSRREWPGAALAQRLTVSPRTVRRDVERLRALGYPVHVTKGPGGAYRLGAGARLPPLLFDDDQALAIAVALQTAPVTVAGIAEAADRALATIRQVLPTSLRHRIDAVRVTAIDNAWDFAAPPVAPDLLLALGTAIHHHSVLTFAYASATPPPDPAPTAPPVTDSAPPEAASTGPAATDLPTSDPPPSHPTAVARRVEPHQLAVWSGRWYLLAWDIGRGAWAAFRVDRIVLGPATAARFTPRPLPSTDPTAFITGELDRGDTPDHWPCRGQVLLDAPAAVIARWAPGGALVEEVGPNRCRLTLGAWSWTGLAALFGTFGSDIEVVGPPELAIACATLARRYAAASRCLPDPAAGRTPDPAAGTAVRE</sequence>
<protein>
    <submittedName>
        <fullName evidence="5">WYL domain-containing protein</fullName>
    </submittedName>
</protein>
<dbReference type="PANTHER" id="PTHR34580:SF3">
    <property type="entry name" value="PROTEIN PAFB"/>
    <property type="match status" value="1"/>
</dbReference>
<keyword evidence="6" id="KW-1185">Reference proteome</keyword>
<dbReference type="InterPro" id="IPR036390">
    <property type="entry name" value="WH_DNA-bd_sf"/>
</dbReference>
<dbReference type="GO" id="GO:0003700">
    <property type="term" value="F:DNA-binding transcription factor activity"/>
    <property type="evidence" value="ECO:0007669"/>
    <property type="project" value="InterPro"/>
</dbReference>
<evidence type="ECO:0000313" key="6">
    <source>
        <dbReference type="Proteomes" id="UP000509303"/>
    </source>
</evidence>
<dbReference type="InterPro" id="IPR013196">
    <property type="entry name" value="HTH_11"/>
</dbReference>
<evidence type="ECO:0000256" key="1">
    <source>
        <dbReference type="ARBA" id="ARBA00023015"/>
    </source>
</evidence>
<organism evidence="5 6">
    <name type="scientific">Streptomyces buecherae</name>
    <dbReference type="NCBI Taxonomy" id="2763006"/>
    <lineage>
        <taxon>Bacteria</taxon>
        <taxon>Bacillati</taxon>
        <taxon>Actinomycetota</taxon>
        <taxon>Actinomycetes</taxon>
        <taxon>Kitasatosporales</taxon>
        <taxon>Streptomycetaceae</taxon>
        <taxon>Streptomyces</taxon>
    </lineage>
</organism>
<dbReference type="PANTHER" id="PTHR34580">
    <property type="match status" value="1"/>
</dbReference>
<dbReference type="RefSeq" id="WP_176164581.1">
    <property type="nucleotide sequence ID" value="NZ_CP054929.1"/>
</dbReference>
<evidence type="ECO:0000256" key="3">
    <source>
        <dbReference type="SAM" id="MobiDB-lite"/>
    </source>
</evidence>
<evidence type="ECO:0000259" key="4">
    <source>
        <dbReference type="PROSITE" id="PS51000"/>
    </source>
</evidence>
<feature type="domain" description="HTH deoR-type" evidence="4">
    <location>
        <begin position="5"/>
        <end position="63"/>
    </location>
</feature>
<dbReference type="InterPro" id="IPR001034">
    <property type="entry name" value="DeoR_HTH"/>
</dbReference>
<dbReference type="InterPro" id="IPR051534">
    <property type="entry name" value="CBASS_pafABC_assoc_protein"/>
</dbReference>
<dbReference type="PROSITE" id="PS51000">
    <property type="entry name" value="HTH_DEOR_2"/>
    <property type="match status" value="1"/>
</dbReference>
<dbReference type="PROSITE" id="PS52050">
    <property type="entry name" value="WYL"/>
    <property type="match status" value="1"/>
</dbReference>
<dbReference type="AlphaFoldDB" id="A0A7H8NEQ4"/>
<evidence type="ECO:0000313" key="5">
    <source>
        <dbReference type="EMBL" id="QKW52871.1"/>
    </source>
</evidence>
<gene>
    <name evidence="5" type="ORF">HUT08_28760</name>
</gene>
<dbReference type="Gene3D" id="1.10.10.10">
    <property type="entry name" value="Winged helix-like DNA-binding domain superfamily/Winged helix DNA-binding domain"/>
    <property type="match status" value="1"/>
</dbReference>
<feature type="region of interest" description="Disordered" evidence="3">
    <location>
        <begin position="166"/>
        <end position="207"/>
    </location>
</feature>
<dbReference type="InterPro" id="IPR036388">
    <property type="entry name" value="WH-like_DNA-bd_sf"/>
</dbReference>
<evidence type="ECO:0000256" key="2">
    <source>
        <dbReference type="ARBA" id="ARBA00023163"/>
    </source>
</evidence>
<feature type="compositionally biased region" description="Pro residues" evidence="3">
    <location>
        <begin position="166"/>
        <end position="175"/>
    </location>
</feature>
<reference evidence="5 6" key="1">
    <citation type="submission" date="2020-06" db="EMBL/GenBank/DDBJ databases">
        <title>Genome mining for natural products.</title>
        <authorList>
            <person name="Zhang B."/>
            <person name="Shi J."/>
            <person name="Ge H."/>
        </authorList>
    </citation>
    <scope>NUCLEOTIDE SEQUENCE [LARGE SCALE GENOMIC DNA]</scope>
    <source>
        <strain evidence="5 6">NA00687</strain>
    </source>
</reference>
<dbReference type="InterPro" id="IPR057727">
    <property type="entry name" value="WCX_dom"/>
</dbReference>
<proteinExistence type="predicted"/>
<dbReference type="SUPFAM" id="SSF46785">
    <property type="entry name" value="Winged helix' DNA-binding domain"/>
    <property type="match status" value="1"/>
</dbReference>
<dbReference type="Pfam" id="PF08279">
    <property type="entry name" value="HTH_11"/>
    <property type="match status" value="1"/>
</dbReference>
<keyword evidence="2" id="KW-0804">Transcription</keyword>
<dbReference type="Pfam" id="PF13280">
    <property type="entry name" value="WYL"/>
    <property type="match status" value="1"/>
</dbReference>
<dbReference type="Pfam" id="PF25583">
    <property type="entry name" value="WCX"/>
    <property type="match status" value="1"/>
</dbReference>
<dbReference type="Proteomes" id="UP000509303">
    <property type="component" value="Chromosome"/>
</dbReference>
<name>A0A7H8NEQ4_9ACTN</name>
<keyword evidence="1" id="KW-0805">Transcription regulation</keyword>